<dbReference type="PANTHER" id="PTHR26312">
    <property type="entry name" value="TETRATRICOPEPTIDE REPEAT PROTEIN 5"/>
    <property type="match status" value="1"/>
</dbReference>
<sequence>MILRSASSLDLNIRAAQKSPAPRCANGARVATTARPVSASRRGCKSMPRASSDGNLHEKRAIQSRAKTPSVNHDDASSSRVLERSRLHQGGSNGGFGGRGGDGGDGGAGGHGGGGGGGGSVDGYYEEMIQRYPGDALLLANYARFLKEVKGDERKAEEYCERAMLSEDGRDGEMLSMYGDLIWINHGDGARAQSYFDQAVQSSPDDCHVLASYARFLWDTEEEGEEEEEEEESKYENGFSTYNPSVSVMS</sequence>
<dbReference type="Gene3D" id="1.25.40.10">
    <property type="entry name" value="Tetratricopeptide repeat domain"/>
    <property type="match status" value="1"/>
</dbReference>
<evidence type="ECO:0000256" key="1">
    <source>
        <dbReference type="SAM" id="MobiDB-lite"/>
    </source>
</evidence>
<dbReference type="SMR" id="A0A816R039"/>
<dbReference type="Gramene" id="CDX68837">
    <property type="protein sequence ID" value="CDX68837"/>
    <property type="gene ID" value="GSBRNA2T00130560001"/>
</dbReference>
<dbReference type="PANTHER" id="PTHR26312:SF181">
    <property type="entry name" value="TETRATRICOPEPTIDE REPEAT (TPR)-LIKE SUPERFAMILY PROTEIN"/>
    <property type="match status" value="1"/>
</dbReference>
<dbReference type="EMBL" id="JAGKQM010000011">
    <property type="protein sequence ID" value="KAH0901024.1"/>
    <property type="molecule type" value="Genomic_DNA"/>
</dbReference>
<organism evidence="2">
    <name type="scientific">Brassica napus</name>
    <name type="common">Rape</name>
    <dbReference type="NCBI Taxonomy" id="3708"/>
    <lineage>
        <taxon>Eukaryota</taxon>
        <taxon>Viridiplantae</taxon>
        <taxon>Streptophyta</taxon>
        <taxon>Embryophyta</taxon>
        <taxon>Tracheophyta</taxon>
        <taxon>Spermatophyta</taxon>
        <taxon>Magnoliopsida</taxon>
        <taxon>eudicotyledons</taxon>
        <taxon>Gunneridae</taxon>
        <taxon>Pentapetalae</taxon>
        <taxon>rosids</taxon>
        <taxon>malvids</taxon>
        <taxon>Brassicales</taxon>
        <taxon>Brassicaceae</taxon>
        <taxon>Brassiceae</taxon>
        <taxon>Brassica</taxon>
    </lineage>
</organism>
<dbReference type="Proteomes" id="UP001295469">
    <property type="component" value="Chromosome C01"/>
</dbReference>
<dbReference type="InterPro" id="IPR011990">
    <property type="entry name" value="TPR-like_helical_dom_sf"/>
</dbReference>
<feature type="compositionally biased region" description="Basic and acidic residues" evidence="1">
    <location>
        <begin position="72"/>
        <end position="86"/>
    </location>
</feature>
<feature type="compositionally biased region" description="Acidic residues" evidence="1">
    <location>
        <begin position="220"/>
        <end position="233"/>
    </location>
</feature>
<evidence type="ECO:0000313" key="3">
    <source>
        <dbReference type="EMBL" id="KAH0901024.1"/>
    </source>
</evidence>
<feature type="region of interest" description="Disordered" evidence="1">
    <location>
        <begin position="220"/>
        <end position="250"/>
    </location>
</feature>
<name>A0A816R039_BRANA</name>
<evidence type="ECO:0000313" key="2">
    <source>
        <dbReference type="EMBL" id="CAF2068401.1"/>
    </source>
</evidence>
<feature type="compositionally biased region" description="Gly residues" evidence="1">
    <location>
        <begin position="91"/>
        <end position="115"/>
    </location>
</feature>
<evidence type="ECO:0000313" key="4">
    <source>
        <dbReference type="Proteomes" id="UP000824890"/>
    </source>
</evidence>
<reference evidence="3 4" key="2">
    <citation type="submission" date="2021-05" db="EMBL/GenBank/DDBJ databases">
        <title>Genome Assembly of Synthetic Allotetraploid Brassica napus Reveals Homoeologous Exchanges between Subgenomes.</title>
        <authorList>
            <person name="Davis J.T."/>
        </authorList>
    </citation>
    <scope>NUCLEOTIDE SEQUENCE [LARGE SCALE GENOMIC DNA]</scope>
    <source>
        <strain evidence="4">cv. Da-Ae</strain>
        <tissue evidence="3">Seedling</tissue>
    </source>
</reference>
<feature type="compositionally biased region" description="Polar residues" evidence="1">
    <location>
        <begin position="238"/>
        <end position="250"/>
    </location>
</feature>
<dbReference type="OMA" id="HEKRAIQ"/>
<dbReference type="EMBL" id="HG994365">
    <property type="protein sequence ID" value="CAF2068401.1"/>
    <property type="molecule type" value="Genomic_DNA"/>
</dbReference>
<feature type="region of interest" description="Disordered" evidence="1">
    <location>
        <begin position="1"/>
        <end position="115"/>
    </location>
</feature>
<protein>
    <submittedName>
        <fullName evidence="2">(rape) hypothetical protein</fullName>
    </submittedName>
</protein>
<feature type="compositionally biased region" description="Polar residues" evidence="1">
    <location>
        <begin position="1"/>
        <end position="10"/>
    </location>
</feature>
<dbReference type="SUPFAM" id="SSF48452">
    <property type="entry name" value="TPR-like"/>
    <property type="match status" value="1"/>
</dbReference>
<gene>
    <name evidence="2" type="ORF">DARMORV10_C01P06630.1</name>
    <name evidence="3" type="ORF">HID58_040527</name>
</gene>
<proteinExistence type="predicted"/>
<accession>A0A816R039</accession>
<dbReference type="KEGG" id="bna:106401071"/>
<dbReference type="OrthoDB" id="439046at2759"/>
<keyword evidence="4" id="KW-1185">Reference proteome</keyword>
<dbReference type="AlphaFoldDB" id="A0A816R039"/>
<reference evidence="2" key="1">
    <citation type="submission" date="2021-01" db="EMBL/GenBank/DDBJ databases">
        <authorList>
            <consortium name="Genoscope - CEA"/>
            <person name="William W."/>
        </authorList>
    </citation>
    <scope>NUCLEOTIDE SEQUENCE</scope>
</reference>
<dbReference type="Proteomes" id="UP000824890">
    <property type="component" value="Unassembled WGS sequence"/>
</dbReference>